<evidence type="ECO:0000256" key="6">
    <source>
        <dbReference type="ARBA" id="ARBA00022840"/>
    </source>
</evidence>
<accession>A0A8S0TLT6</accession>
<reference evidence="10 11" key="1">
    <citation type="submission" date="2019-12" db="EMBL/GenBank/DDBJ databases">
        <authorList>
            <person name="Alioto T."/>
            <person name="Alioto T."/>
            <person name="Gomez Garrido J."/>
        </authorList>
    </citation>
    <scope>NUCLEOTIDE SEQUENCE [LARGE SCALE GENOMIC DNA]</scope>
</reference>
<evidence type="ECO:0000256" key="1">
    <source>
        <dbReference type="ARBA" id="ARBA00012513"/>
    </source>
</evidence>
<dbReference type="EC" id="2.7.11.1" evidence="1"/>
<dbReference type="GO" id="GO:0005886">
    <property type="term" value="C:plasma membrane"/>
    <property type="evidence" value="ECO:0007669"/>
    <property type="project" value="TreeGrafter"/>
</dbReference>
<keyword evidence="11" id="KW-1185">Reference proteome</keyword>
<keyword evidence="6" id="KW-0067">ATP-binding</keyword>
<dbReference type="GO" id="GO:0005524">
    <property type="term" value="F:ATP binding"/>
    <property type="evidence" value="ECO:0007669"/>
    <property type="project" value="UniProtKB-KW"/>
</dbReference>
<dbReference type="Gramene" id="OE9A098727T1">
    <property type="protein sequence ID" value="OE9A098727C1"/>
    <property type="gene ID" value="OE9A098727"/>
</dbReference>
<evidence type="ECO:0000256" key="3">
    <source>
        <dbReference type="ARBA" id="ARBA00022679"/>
    </source>
</evidence>
<keyword evidence="2" id="KW-0723">Serine/threonine-protein kinase</keyword>
<evidence type="ECO:0000256" key="7">
    <source>
        <dbReference type="ARBA" id="ARBA00047899"/>
    </source>
</evidence>
<evidence type="ECO:0000313" key="10">
    <source>
        <dbReference type="EMBL" id="CAA3006337.1"/>
    </source>
</evidence>
<comment type="catalytic activity">
    <reaction evidence="7">
        <text>L-threonyl-[protein] + ATP = O-phospho-L-threonyl-[protein] + ADP + H(+)</text>
        <dbReference type="Rhea" id="RHEA:46608"/>
        <dbReference type="Rhea" id="RHEA-COMP:11060"/>
        <dbReference type="Rhea" id="RHEA-COMP:11605"/>
        <dbReference type="ChEBI" id="CHEBI:15378"/>
        <dbReference type="ChEBI" id="CHEBI:30013"/>
        <dbReference type="ChEBI" id="CHEBI:30616"/>
        <dbReference type="ChEBI" id="CHEBI:61977"/>
        <dbReference type="ChEBI" id="CHEBI:456216"/>
        <dbReference type="EC" id="2.7.11.1"/>
    </reaction>
</comment>
<sequence>MPDQTKNMLLDWPKRFHIINGVARGIMYLQQDSWMRIIYRDLKASNISLDTHMNPKISDFDLARSFGGNETGAKTGRVVGTHGYMSPKYVLEGLFSLKSDVFSFGILVLEIVVGKKNWGFSHSDHHHNLLGHVLCIIVVCVDSIVLGSVL</sequence>
<dbReference type="SUPFAM" id="SSF56112">
    <property type="entry name" value="Protein kinase-like (PK-like)"/>
    <property type="match status" value="1"/>
</dbReference>
<comment type="caution">
    <text evidence="10">The sequence shown here is derived from an EMBL/GenBank/DDBJ whole genome shotgun (WGS) entry which is preliminary data.</text>
</comment>
<evidence type="ECO:0000259" key="9">
    <source>
        <dbReference type="PROSITE" id="PS50011"/>
    </source>
</evidence>
<gene>
    <name evidence="10" type="ORF">OLEA9_A098727</name>
</gene>
<feature type="domain" description="Protein kinase" evidence="9">
    <location>
        <begin position="1"/>
        <end position="150"/>
    </location>
</feature>
<evidence type="ECO:0000256" key="2">
    <source>
        <dbReference type="ARBA" id="ARBA00022527"/>
    </source>
</evidence>
<dbReference type="Pfam" id="PF00069">
    <property type="entry name" value="Pkinase"/>
    <property type="match status" value="1"/>
</dbReference>
<dbReference type="EMBL" id="CACTIH010007260">
    <property type="protein sequence ID" value="CAA3006337.1"/>
    <property type="molecule type" value="Genomic_DNA"/>
</dbReference>
<evidence type="ECO:0000256" key="4">
    <source>
        <dbReference type="ARBA" id="ARBA00022741"/>
    </source>
</evidence>
<keyword evidence="5" id="KW-0418">Kinase</keyword>
<dbReference type="GO" id="GO:0004674">
    <property type="term" value="F:protein serine/threonine kinase activity"/>
    <property type="evidence" value="ECO:0007669"/>
    <property type="project" value="UniProtKB-KW"/>
</dbReference>
<dbReference type="InterPro" id="IPR000719">
    <property type="entry name" value="Prot_kinase_dom"/>
</dbReference>
<keyword evidence="4" id="KW-0547">Nucleotide-binding</keyword>
<dbReference type="AlphaFoldDB" id="A0A8S0TLT6"/>
<organism evidence="10 11">
    <name type="scientific">Olea europaea subsp. europaea</name>
    <dbReference type="NCBI Taxonomy" id="158383"/>
    <lineage>
        <taxon>Eukaryota</taxon>
        <taxon>Viridiplantae</taxon>
        <taxon>Streptophyta</taxon>
        <taxon>Embryophyta</taxon>
        <taxon>Tracheophyta</taxon>
        <taxon>Spermatophyta</taxon>
        <taxon>Magnoliopsida</taxon>
        <taxon>eudicotyledons</taxon>
        <taxon>Gunneridae</taxon>
        <taxon>Pentapetalae</taxon>
        <taxon>asterids</taxon>
        <taxon>lamiids</taxon>
        <taxon>Lamiales</taxon>
        <taxon>Oleaceae</taxon>
        <taxon>Oleeae</taxon>
        <taxon>Olea</taxon>
    </lineage>
</organism>
<dbReference type="PANTHER" id="PTHR27002:SF851">
    <property type="entry name" value="G-TYPE LECTIN S-RECEPTOR-LIKE SERINE_THREONINE-PROTEIN KINASE SD1-1"/>
    <property type="match status" value="1"/>
</dbReference>
<dbReference type="PANTHER" id="PTHR27002">
    <property type="entry name" value="RECEPTOR-LIKE SERINE/THREONINE-PROTEIN KINASE SD1-8"/>
    <property type="match status" value="1"/>
</dbReference>
<keyword evidence="3" id="KW-0808">Transferase</keyword>
<proteinExistence type="predicted"/>
<evidence type="ECO:0000256" key="5">
    <source>
        <dbReference type="ARBA" id="ARBA00022777"/>
    </source>
</evidence>
<dbReference type="Gene3D" id="1.10.510.10">
    <property type="entry name" value="Transferase(Phosphotransferase) domain 1"/>
    <property type="match status" value="1"/>
</dbReference>
<dbReference type="PROSITE" id="PS50011">
    <property type="entry name" value="PROTEIN_KINASE_DOM"/>
    <property type="match status" value="1"/>
</dbReference>
<comment type="catalytic activity">
    <reaction evidence="8">
        <text>L-seryl-[protein] + ATP = O-phospho-L-seryl-[protein] + ADP + H(+)</text>
        <dbReference type="Rhea" id="RHEA:17989"/>
        <dbReference type="Rhea" id="RHEA-COMP:9863"/>
        <dbReference type="Rhea" id="RHEA-COMP:11604"/>
        <dbReference type="ChEBI" id="CHEBI:15378"/>
        <dbReference type="ChEBI" id="CHEBI:29999"/>
        <dbReference type="ChEBI" id="CHEBI:30616"/>
        <dbReference type="ChEBI" id="CHEBI:83421"/>
        <dbReference type="ChEBI" id="CHEBI:456216"/>
        <dbReference type="EC" id="2.7.11.1"/>
    </reaction>
</comment>
<evidence type="ECO:0000256" key="8">
    <source>
        <dbReference type="ARBA" id="ARBA00048679"/>
    </source>
</evidence>
<evidence type="ECO:0000313" key="11">
    <source>
        <dbReference type="Proteomes" id="UP000594638"/>
    </source>
</evidence>
<name>A0A8S0TLT6_OLEEU</name>
<protein>
    <recommendedName>
        <fullName evidence="1">non-specific serine/threonine protein kinase</fullName>
        <ecNumber evidence="1">2.7.11.1</ecNumber>
    </recommendedName>
</protein>
<dbReference type="FunFam" id="1.10.510.10:FF:001023">
    <property type="entry name" value="Os07g0541700 protein"/>
    <property type="match status" value="1"/>
</dbReference>
<dbReference type="InterPro" id="IPR011009">
    <property type="entry name" value="Kinase-like_dom_sf"/>
</dbReference>
<dbReference type="Proteomes" id="UP000594638">
    <property type="component" value="Unassembled WGS sequence"/>
</dbReference>
<dbReference type="OrthoDB" id="688481at2759"/>